<evidence type="ECO:0000256" key="3">
    <source>
        <dbReference type="ARBA" id="ARBA00022723"/>
    </source>
</evidence>
<evidence type="ECO:0000256" key="2">
    <source>
        <dbReference type="ARBA" id="ARBA00008541"/>
    </source>
</evidence>
<evidence type="ECO:0000256" key="4">
    <source>
        <dbReference type="ARBA" id="ARBA00022801"/>
    </source>
</evidence>
<protein>
    <recommendedName>
        <fullName evidence="11">Pyridoxal phosphate phosphatase PHOSPHO2</fullName>
    </recommendedName>
</protein>
<feature type="binding site" evidence="7">
    <location>
        <position position="23"/>
    </location>
    <ligand>
        <name>substrate</name>
    </ligand>
</feature>
<evidence type="ECO:0008006" key="11">
    <source>
        <dbReference type="Google" id="ProtNLM"/>
    </source>
</evidence>
<dbReference type="InterPro" id="IPR036412">
    <property type="entry name" value="HAD-like_sf"/>
</dbReference>
<keyword evidence="10" id="KW-1185">Reference proteome</keyword>
<keyword evidence="4" id="KW-0378">Hydrolase</keyword>
<comment type="similarity">
    <text evidence="2">Belongs to the HAD-like hydrolase superfamily. PHOSPHO family.</text>
</comment>
<comment type="cofactor">
    <cofactor evidence="1 8">
        <name>Mg(2+)</name>
        <dbReference type="ChEBI" id="CHEBI:18420"/>
    </cofactor>
</comment>
<dbReference type="SUPFAM" id="SSF56784">
    <property type="entry name" value="HAD-like"/>
    <property type="match status" value="1"/>
</dbReference>
<evidence type="ECO:0000256" key="1">
    <source>
        <dbReference type="ARBA" id="ARBA00001946"/>
    </source>
</evidence>
<evidence type="ECO:0000256" key="7">
    <source>
        <dbReference type="PIRSR" id="PIRSR031051-2"/>
    </source>
</evidence>
<dbReference type="GO" id="GO:0016791">
    <property type="term" value="F:phosphatase activity"/>
    <property type="evidence" value="ECO:0007669"/>
    <property type="project" value="InterPro"/>
</dbReference>
<dbReference type="PIRSF" id="PIRSF031051">
    <property type="entry name" value="PyrdxlP_Pase_PHOSPHO2"/>
    <property type="match status" value="1"/>
</dbReference>
<dbReference type="PANTHER" id="PTHR20889">
    <property type="entry name" value="PHOSPHATASE, ORPHAN 1, 2"/>
    <property type="match status" value="1"/>
</dbReference>
<sequence>MTIDGPELVVFDFDETIVDCNSDTFINELATDGVIPEEIVQKYYDHNNWIAYMKQVLTYLHKTGVTEEQIRSCLKRMPLIAGMKDLIFNLKNSGPQKYELIIISDANTVFIGQSLEFNQMDKAFRKVYTNPAKFDGNGCLQVEEYQDQNWCDISAHNLCKGYVLMDYISKRKSEDKMQFSRVSYVGDGLNDVCPALKLTNNDRVFARTGYPLHKRLALNPQFNAKLYPFADGNDIWNVLDTRSHHTNTIQ</sequence>
<dbReference type="NCBIfam" id="TIGR01488">
    <property type="entry name" value="HAD-SF-IB"/>
    <property type="match status" value="1"/>
</dbReference>
<dbReference type="InterPro" id="IPR016965">
    <property type="entry name" value="Pase_PHOSPHO-typ"/>
</dbReference>
<dbReference type="Proteomes" id="UP000728032">
    <property type="component" value="Unassembled WGS sequence"/>
</dbReference>
<name>A0A7R9QBG1_9ACAR</name>
<evidence type="ECO:0000313" key="9">
    <source>
        <dbReference type="EMBL" id="CAD7638563.1"/>
    </source>
</evidence>
<feature type="active site" description="Nucleophile" evidence="6">
    <location>
        <position position="12"/>
    </location>
</feature>
<dbReference type="Pfam" id="PF06888">
    <property type="entry name" value="Put_Phosphatase"/>
    <property type="match status" value="1"/>
</dbReference>
<dbReference type="OrthoDB" id="10267182at2759"/>
<reference evidence="9" key="1">
    <citation type="submission" date="2020-11" db="EMBL/GenBank/DDBJ databases">
        <authorList>
            <person name="Tran Van P."/>
        </authorList>
    </citation>
    <scope>NUCLEOTIDE SEQUENCE</scope>
</reference>
<gene>
    <name evidence="9" type="ORF">ONB1V03_LOCUS1468</name>
</gene>
<proteinExistence type="inferred from homology"/>
<feature type="binding site" evidence="7">
    <location>
        <position position="105"/>
    </location>
    <ligand>
        <name>substrate</name>
    </ligand>
</feature>
<feature type="binding site" evidence="8">
    <location>
        <position position="12"/>
    </location>
    <ligand>
        <name>Mg(2+)</name>
        <dbReference type="ChEBI" id="CHEBI:18420"/>
    </ligand>
</feature>
<evidence type="ECO:0000256" key="5">
    <source>
        <dbReference type="ARBA" id="ARBA00022842"/>
    </source>
</evidence>
<keyword evidence="5 8" id="KW-0460">Magnesium</keyword>
<evidence type="ECO:0000313" key="10">
    <source>
        <dbReference type="Proteomes" id="UP000728032"/>
    </source>
</evidence>
<dbReference type="InterPro" id="IPR023214">
    <property type="entry name" value="HAD_sf"/>
</dbReference>
<dbReference type="PANTHER" id="PTHR20889:SF12">
    <property type="entry name" value="LP01149P"/>
    <property type="match status" value="1"/>
</dbReference>
<feature type="binding site" evidence="8">
    <location>
        <position position="187"/>
    </location>
    <ligand>
        <name>Mg(2+)</name>
        <dbReference type="ChEBI" id="CHEBI:18420"/>
    </ligand>
</feature>
<dbReference type="InterPro" id="IPR006384">
    <property type="entry name" value="HAD_hydro_PyrdxlP_Pase-like"/>
</dbReference>
<organism evidence="9">
    <name type="scientific">Oppiella nova</name>
    <dbReference type="NCBI Taxonomy" id="334625"/>
    <lineage>
        <taxon>Eukaryota</taxon>
        <taxon>Metazoa</taxon>
        <taxon>Ecdysozoa</taxon>
        <taxon>Arthropoda</taxon>
        <taxon>Chelicerata</taxon>
        <taxon>Arachnida</taxon>
        <taxon>Acari</taxon>
        <taxon>Acariformes</taxon>
        <taxon>Sarcoptiformes</taxon>
        <taxon>Oribatida</taxon>
        <taxon>Brachypylina</taxon>
        <taxon>Oppioidea</taxon>
        <taxon>Oppiidae</taxon>
        <taxon>Oppiella</taxon>
    </lineage>
</organism>
<dbReference type="NCBIfam" id="TIGR01489">
    <property type="entry name" value="DKMTPPase-SF"/>
    <property type="match status" value="1"/>
</dbReference>
<keyword evidence="3 8" id="KW-0479">Metal-binding</keyword>
<evidence type="ECO:0000256" key="8">
    <source>
        <dbReference type="PIRSR" id="PIRSR031051-3"/>
    </source>
</evidence>
<accession>A0A7R9QBG1</accession>
<dbReference type="EMBL" id="CAJPVJ010000261">
    <property type="protein sequence ID" value="CAG2161867.1"/>
    <property type="molecule type" value="Genomic_DNA"/>
</dbReference>
<feature type="binding site" evidence="8">
    <location>
        <position position="14"/>
    </location>
    <ligand>
        <name>Mg(2+)</name>
        <dbReference type="ChEBI" id="CHEBI:18420"/>
    </ligand>
</feature>
<feature type="active site" description="Proton donor" evidence="6">
    <location>
        <position position="14"/>
    </location>
</feature>
<evidence type="ECO:0000256" key="6">
    <source>
        <dbReference type="PIRSR" id="PIRSR031051-1"/>
    </source>
</evidence>
<dbReference type="EMBL" id="OC915086">
    <property type="protein sequence ID" value="CAD7638563.1"/>
    <property type="molecule type" value="Genomic_DNA"/>
</dbReference>
<dbReference type="GO" id="GO:0046872">
    <property type="term" value="F:metal ion binding"/>
    <property type="evidence" value="ECO:0007669"/>
    <property type="project" value="UniProtKB-KW"/>
</dbReference>
<dbReference type="Gene3D" id="3.40.50.1000">
    <property type="entry name" value="HAD superfamily/HAD-like"/>
    <property type="match status" value="1"/>
</dbReference>
<dbReference type="AlphaFoldDB" id="A0A7R9QBG1"/>